<protein>
    <submittedName>
        <fullName evidence="4">Methylaspartate mutase</fullName>
    </submittedName>
</protein>
<reference evidence="4" key="1">
    <citation type="submission" date="2016-10" db="EMBL/GenBank/DDBJ databases">
        <title>Genome sequence of Streptomyces malaysiense MUSC 136.</title>
        <authorList>
            <person name="Lee L.-H."/>
            <person name="Ser H.-L."/>
        </authorList>
    </citation>
    <scope>NUCLEOTIDE SEQUENCE [LARGE SCALE GENOMIC DNA]</scope>
    <source>
        <strain evidence="4">MUSC 136</strain>
    </source>
</reference>
<dbReference type="GO" id="GO:0050097">
    <property type="term" value="F:methylaspartate mutase activity"/>
    <property type="evidence" value="ECO:0007669"/>
    <property type="project" value="InterPro"/>
</dbReference>
<dbReference type="GO" id="GO:0031419">
    <property type="term" value="F:cobalamin binding"/>
    <property type="evidence" value="ECO:0007669"/>
    <property type="project" value="UniProtKB-KW"/>
</dbReference>
<evidence type="ECO:0000256" key="2">
    <source>
        <dbReference type="ARBA" id="ARBA00023235"/>
    </source>
</evidence>
<keyword evidence="3" id="KW-0170">Cobalt</keyword>
<keyword evidence="1" id="KW-0846">Cobalamin</keyword>
<dbReference type="Pfam" id="PF06368">
    <property type="entry name" value="Met_asp_mut_E"/>
    <property type="match status" value="1"/>
</dbReference>
<dbReference type="AlphaFoldDB" id="A0A1J4Q1P8"/>
<dbReference type="InterPro" id="IPR006396">
    <property type="entry name" value="Glu_mut_E"/>
</dbReference>
<organism evidence="4 5">
    <name type="scientific">Streptomyces malaysiense</name>
    <dbReference type="NCBI Taxonomy" id="1428626"/>
    <lineage>
        <taxon>Bacteria</taxon>
        <taxon>Bacillati</taxon>
        <taxon>Actinomycetota</taxon>
        <taxon>Actinomycetes</taxon>
        <taxon>Kitasatosporales</taxon>
        <taxon>Streptomycetaceae</taxon>
        <taxon>Streptomyces</taxon>
    </lineage>
</organism>
<dbReference type="RefSeq" id="WP_046427060.1">
    <property type="nucleotide sequence ID" value="NZ_LBDA02000038.1"/>
</dbReference>
<name>A0A1J4Q1P8_9ACTN</name>
<gene>
    <name evidence="4" type="ORF">VT52_017290</name>
</gene>
<dbReference type="EMBL" id="LBDA02000038">
    <property type="protein sequence ID" value="OIK26318.1"/>
    <property type="molecule type" value="Genomic_DNA"/>
</dbReference>
<keyword evidence="2" id="KW-0413">Isomerase</keyword>
<dbReference type="Gene3D" id="3.20.20.240">
    <property type="entry name" value="Methylmalonyl-CoA mutase"/>
    <property type="match status" value="1"/>
</dbReference>
<proteinExistence type="predicted"/>
<keyword evidence="5" id="KW-1185">Reference proteome</keyword>
<dbReference type="SUPFAM" id="SSF51703">
    <property type="entry name" value="Cobalamin (vitamin B12)-dependent enzymes"/>
    <property type="match status" value="1"/>
</dbReference>
<dbReference type="PIRSF" id="PIRSF001495">
    <property type="entry name" value="Met_asp_mut_epsi"/>
    <property type="match status" value="1"/>
</dbReference>
<dbReference type="InterPro" id="IPR016176">
    <property type="entry name" value="Cbl-dep_enz_cat"/>
</dbReference>
<evidence type="ECO:0000313" key="5">
    <source>
        <dbReference type="Proteomes" id="UP000034838"/>
    </source>
</evidence>
<dbReference type="OrthoDB" id="5332339at2"/>
<accession>A0A1J4Q1P8</accession>
<comment type="caution">
    <text evidence="4">The sequence shown here is derived from an EMBL/GenBank/DDBJ whole genome shotgun (WGS) entry which is preliminary data.</text>
</comment>
<evidence type="ECO:0000256" key="3">
    <source>
        <dbReference type="ARBA" id="ARBA00023285"/>
    </source>
</evidence>
<evidence type="ECO:0000313" key="4">
    <source>
        <dbReference type="EMBL" id="OIK26318.1"/>
    </source>
</evidence>
<evidence type="ECO:0000256" key="1">
    <source>
        <dbReference type="ARBA" id="ARBA00022628"/>
    </source>
</evidence>
<dbReference type="GO" id="GO:0019670">
    <property type="term" value="P:anaerobic L-glutamate catabolic process"/>
    <property type="evidence" value="ECO:0007669"/>
    <property type="project" value="InterPro"/>
</dbReference>
<dbReference type="Proteomes" id="UP000034838">
    <property type="component" value="Unassembled WGS sequence"/>
</dbReference>
<sequence>MSGHLDRFVAGRRADRTLVVQPRMGFGRIGAMAAGLREVAALDFPVVGTITIDSYTRVGDHTTPLERLAADEELNGYPLVSHPAAATRHMLAGLHNPEFPVQVRHGTALPLAVFRRLVEVGLDATEGGPVSYCLPYSRLPLADAVRAWSESCLLLAGETEHGHIESFGGCLLGQLCPPSLLVATAVLEGCFFHAHGLRHMSFSYAQGTLAAQDRGALRALRTLASELLGDVTWHVVLYTYMGLFPRTPAGAGALIEDSARLARDAGCERLIVKTVSEAWQIPSVSENLSALRLAAAAARGPASPRTAEEDAYYEETLAEARAVVEAVLNLHTDIGTALTEAFRLGLLDIPYCLHPDNRSAATCVIDERGALAWGSTGNLPLNTPTSRTAGRLSSDDLYGMLDHVAERYDSAPSEPRLVPRP</sequence>